<sequence length="144" mass="14588">MKIRLAVVAGFVALSPMLGHAQSGAPNADVSGPQRVTTSPAASSVASQSQSPSPSSAAAARSAKKADRAADRAFAKKVRRAITKAPGIGDAQVTVFAKAKTGDVTLAGQITDPSQDQVAVDAARQVPGVTSVKSRLRVRLEGGQ</sequence>
<organism evidence="4 5">
    <name type="scientific">Burkholderia lata (strain ATCC 17760 / DSM 23089 / LMG 22485 / NCIMB 9086 / R18194 / 383)</name>
    <dbReference type="NCBI Taxonomy" id="482957"/>
    <lineage>
        <taxon>Bacteria</taxon>
        <taxon>Pseudomonadati</taxon>
        <taxon>Pseudomonadota</taxon>
        <taxon>Betaproteobacteria</taxon>
        <taxon>Burkholderiales</taxon>
        <taxon>Burkholderiaceae</taxon>
        <taxon>Burkholderia</taxon>
        <taxon>Burkholderia cepacia complex</taxon>
    </lineage>
</organism>
<evidence type="ECO:0000256" key="1">
    <source>
        <dbReference type="SAM" id="MobiDB-lite"/>
    </source>
</evidence>
<feature type="signal peptide" evidence="2">
    <location>
        <begin position="1"/>
        <end position="21"/>
    </location>
</feature>
<dbReference type="Pfam" id="PF04972">
    <property type="entry name" value="BON"/>
    <property type="match status" value="1"/>
</dbReference>
<feature type="chain" id="PRO_5027103636" evidence="2">
    <location>
        <begin position="22"/>
        <end position="144"/>
    </location>
</feature>
<keyword evidence="2" id="KW-0732">Signal</keyword>
<gene>
    <name evidence="4" type="ORF">BLA18109_01926</name>
</gene>
<proteinExistence type="predicted"/>
<dbReference type="Proteomes" id="UP000494260">
    <property type="component" value="Unassembled WGS sequence"/>
</dbReference>
<feature type="compositionally biased region" description="Low complexity" evidence="1">
    <location>
        <begin position="39"/>
        <end position="61"/>
    </location>
</feature>
<dbReference type="PROSITE" id="PS50914">
    <property type="entry name" value="BON"/>
    <property type="match status" value="1"/>
</dbReference>
<dbReference type="PANTHER" id="PTHR34606">
    <property type="entry name" value="BON DOMAIN-CONTAINING PROTEIN"/>
    <property type="match status" value="1"/>
</dbReference>
<name>A0A6P2U325_BURL3</name>
<evidence type="ECO:0000259" key="3">
    <source>
        <dbReference type="PROSITE" id="PS50914"/>
    </source>
</evidence>
<reference evidence="4 5" key="1">
    <citation type="submission" date="2019-09" db="EMBL/GenBank/DDBJ databases">
        <authorList>
            <person name="Depoorter E."/>
        </authorList>
    </citation>
    <scope>NUCLEOTIDE SEQUENCE [LARGE SCALE GENOMIC DNA]</scope>
    <source>
        <strain evidence="4">R-18109</strain>
    </source>
</reference>
<evidence type="ECO:0000256" key="2">
    <source>
        <dbReference type="SAM" id="SignalP"/>
    </source>
</evidence>
<dbReference type="PANTHER" id="PTHR34606:SF15">
    <property type="entry name" value="BON DOMAIN-CONTAINING PROTEIN"/>
    <property type="match status" value="1"/>
</dbReference>
<dbReference type="InterPro" id="IPR051686">
    <property type="entry name" value="Lipoprotein_DolP"/>
</dbReference>
<dbReference type="AlphaFoldDB" id="A0A6P2U325"/>
<feature type="domain" description="BON" evidence="3">
    <location>
        <begin position="70"/>
        <end position="140"/>
    </location>
</feature>
<feature type="region of interest" description="Disordered" evidence="1">
    <location>
        <begin position="22"/>
        <end position="71"/>
    </location>
</feature>
<evidence type="ECO:0000313" key="5">
    <source>
        <dbReference type="Proteomes" id="UP000494260"/>
    </source>
</evidence>
<accession>A0A6P2U325</accession>
<dbReference type="EMBL" id="CABVQH010000005">
    <property type="protein sequence ID" value="VWC63716.1"/>
    <property type="molecule type" value="Genomic_DNA"/>
</dbReference>
<dbReference type="RefSeq" id="WP_174950284.1">
    <property type="nucleotide sequence ID" value="NZ_CABVQH010000005.1"/>
</dbReference>
<dbReference type="Gene3D" id="3.30.1340.30">
    <property type="match status" value="1"/>
</dbReference>
<protein>
    <submittedName>
        <fullName evidence="4">Transporter</fullName>
    </submittedName>
</protein>
<dbReference type="InterPro" id="IPR007055">
    <property type="entry name" value="BON_dom"/>
</dbReference>
<evidence type="ECO:0000313" key="4">
    <source>
        <dbReference type="EMBL" id="VWC63716.1"/>
    </source>
</evidence>